<comment type="caution">
    <text evidence="2">The sequence shown here is derived from an EMBL/GenBank/DDBJ whole genome shotgun (WGS) entry which is preliminary data.</text>
</comment>
<feature type="compositionally biased region" description="Basic and acidic residues" evidence="1">
    <location>
        <begin position="127"/>
        <end position="136"/>
    </location>
</feature>
<dbReference type="EMBL" id="JANPWB010000009">
    <property type="protein sequence ID" value="KAJ1150433.1"/>
    <property type="molecule type" value="Genomic_DNA"/>
</dbReference>
<evidence type="ECO:0000256" key="1">
    <source>
        <dbReference type="SAM" id="MobiDB-lite"/>
    </source>
</evidence>
<feature type="compositionally biased region" description="Polar residues" evidence="1">
    <location>
        <begin position="111"/>
        <end position="126"/>
    </location>
</feature>
<keyword evidence="3" id="KW-1185">Reference proteome</keyword>
<feature type="region of interest" description="Disordered" evidence="1">
    <location>
        <begin position="56"/>
        <end position="94"/>
    </location>
</feature>
<proteinExistence type="predicted"/>
<feature type="region of interest" description="Disordered" evidence="1">
    <location>
        <begin position="110"/>
        <end position="164"/>
    </location>
</feature>
<feature type="region of interest" description="Disordered" evidence="1">
    <location>
        <begin position="174"/>
        <end position="193"/>
    </location>
</feature>
<name>A0AAV7RHM0_PLEWA</name>
<reference evidence="2" key="1">
    <citation type="journal article" date="2022" name="bioRxiv">
        <title>Sequencing and chromosome-scale assembly of the giantPleurodeles waltlgenome.</title>
        <authorList>
            <person name="Brown T."/>
            <person name="Elewa A."/>
            <person name="Iarovenko S."/>
            <person name="Subramanian E."/>
            <person name="Araus A.J."/>
            <person name="Petzold A."/>
            <person name="Susuki M."/>
            <person name="Suzuki K.-i.T."/>
            <person name="Hayashi T."/>
            <person name="Toyoda A."/>
            <person name="Oliveira C."/>
            <person name="Osipova E."/>
            <person name="Leigh N.D."/>
            <person name="Simon A."/>
            <person name="Yun M.H."/>
        </authorList>
    </citation>
    <scope>NUCLEOTIDE SEQUENCE</scope>
    <source>
        <strain evidence="2">20211129_DDA</strain>
        <tissue evidence="2">Liver</tissue>
    </source>
</reference>
<feature type="compositionally biased region" description="Basic and acidic residues" evidence="1">
    <location>
        <begin position="180"/>
        <end position="193"/>
    </location>
</feature>
<dbReference type="AlphaFoldDB" id="A0AAV7RHM0"/>
<gene>
    <name evidence="2" type="ORF">NDU88_003224</name>
</gene>
<accession>A0AAV7RHM0</accession>
<evidence type="ECO:0000313" key="2">
    <source>
        <dbReference type="EMBL" id="KAJ1150433.1"/>
    </source>
</evidence>
<organism evidence="2 3">
    <name type="scientific">Pleurodeles waltl</name>
    <name type="common">Iberian ribbed newt</name>
    <dbReference type="NCBI Taxonomy" id="8319"/>
    <lineage>
        <taxon>Eukaryota</taxon>
        <taxon>Metazoa</taxon>
        <taxon>Chordata</taxon>
        <taxon>Craniata</taxon>
        <taxon>Vertebrata</taxon>
        <taxon>Euteleostomi</taxon>
        <taxon>Amphibia</taxon>
        <taxon>Batrachia</taxon>
        <taxon>Caudata</taxon>
        <taxon>Salamandroidea</taxon>
        <taxon>Salamandridae</taxon>
        <taxon>Pleurodelinae</taxon>
        <taxon>Pleurodeles</taxon>
    </lineage>
</organism>
<sequence>MQTENRRRERRIDDATECWRRRCGVLKQSCGAALRSIIRKRRIEELLLGGRAAAGGCEEDAGDHADRGPISTTNSKDAPRGENTDTSNPALPAPDIAWHQAVTGWSEVATPRSTQFKHSETTQQKGEVTEGVDRQLHPQGIGNPRNKKKGATKRKRKRIFAGTGARRVIEAGSPLPQSQERTEISTEQGDLRTSSELRVHPDLNFNPDAAPFSVPPGTGCMTSVGASNAYHAVTAFTLGTASARRYSGHCLEFIDIFPDVGLN</sequence>
<dbReference type="Proteomes" id="UP001066276">
    <property type="component" value="Chromosome 5"/>
</dbReference>
<evidence type="ECO:0000313" key="3">
    <source>
        <dbReference type="Proteomes" id="UP001066276"/>
    </source>
</evidence>
<protein>
    <submittedName>
        <fullName evidence="2">Uncharacterized protein</fullName>
    </submittedName>
</protein>
<feature type="compositionally biased region" description="Basic residues" evidence="1">
    <location>
        <begin position="145"/>
        <end position="159"/>
    </location>
</feature>